<evidence type="ECO:0000313" key="3">
    <source>
        <dbReference type="Proteomes" id="UP000054653"/>
    </source>
</evidence>
<keyword evidence="3" id="KW-1185">Reference proteome</keyword>
<dbReference type="Proteomes" id="UP000054653">
    <property type="component" value="Unassembled WGS sequence"/>
</dbReference>
<keyword evidence="1" id="KW-0472">Membrane</keyword>
<feature type="transmembrane region" description="Helical" evidence="1">
    <location>
        <begin position="103"/>
        <end position="121"/>
    </location>
</feature>
<reference evidence="2 3" key="1">
    <citation type="submission" date="2015-01" db="EMBL/GenBank/DDBJ databases">
        <title>Evolution of Trichinella species and genotypes.</title>
        <authorList>
            <person name="Korhonen P.K."/>
            <person name="Edoardo P."/>
            <person name="Giuseppe L.R."/>
            <person name="Gasser R.B."/>
        </authorList>
    </citation>
    <scope>NUCLEOTIDE SEQUENCE [LARGE SCALE GENOMIC DNA]</scope>
    <source>
        <strain evidence="2">ISS120</strain>
    </source>
</reference>
<accession>A0A0V1CJ74</accession>
<sequence length="143" mass="16180">MLTTFGISVTYSFNQVNSPNRKLLSILEYPLTMNQTLRRAASHNQESSFLQNYPATGLLRICPKPFYFRMDQSDAGPAICTYQAQQERGGEKLIAINLWKRQLVNFLHIMTPAIALWLLAFSSSALPVNMNTDRVTAGSCRYL</sequence>
<name>A0A0V1CJ74_TRIBR</name>
<evidence type="ECO:0000256" key="1">
    <source>
        <dbReference type="SAM" id="Phobius"/>
    </source>
</evidence>
<dbReference type="AlphaFoldDB" id="A0A0V1CJ74"/>
<gene>
    <name evidence="2" type="ORF">T03_11932</name>
</gene>
<organism evidence="2 3">
    <name type="scientific">Trichinella britovi</name>
    <name type="common">Parasitic roundworm</name>
    <dbReference type="NCBI Taxonomy" id="45882"/>
    <lineage>
        <taxon>Eukaryota</taxon>
        <taxon>Metazoa</taxon>
        <taxon>Ecdysozoa</taxon>
        <taxon>Nematoda</taxon>
        <taxon>Enoplea</taxon>
        <taxon>Dorylaimia</taxon>
        <taxon>Trichinellida</taxon>
        <taxon>Trichinellidae</taxon>
        <taxon>Trichinella</taxon>
    </lineage>
</organism>
<dbReference type="EMBL" id="JYDI01000187">
    <property type="protein sequence ID" value="KRY49070.1"/>
    <property type="molecule type" value="Genomic_DNA"/>
</dbReference>
<protein>
    <submittedName>
        <fullName evidence="2">Uncharacterized protein</fullName>
    </submittedName>
</protein>
<comment type="caution">
    <text evidence="2">The sequence shown here is derived from an EMBL/GenBank/DDBJ whole genome shotgun (WGS) entry which is preliminary data.</text>
</comment>
<keyword evidence="1" id="KW-1133">Transmembrane helix</keyword>
<proteinExistence type="predicted"/>
<keyword evidence="1" id="KW-0812">Transmembrane</keyword>
<evidence type="ECO:0000313" key="2">
    <source>
        <dbReference type="EMBL" id="KRY49070.1"/>
    </source>
</evidence>